<dbReference type="CDD" id="cd07398">
    <property type="entry name" value="MPP_YbbF-LpxH"/>
    <property type="match status" value="1"/>
</dbReference>
<keyword evidence="2 10" id="KW-0444">Lipid biosynthesis</keyword>
<comment type="caution">
    <text evidence="10">Lacks conserved residue(s) required for the propagation of feature annotation.</text>
</comment>
<evidence type="ECO:0000256" key="8">
    <source>
        <dbReference type="ARBA" id="ARBA00023136"/>
    </source>
</evidence>
<dbReference type="EMBL" id="NFZW01000002">
    <property type="protein sequence ID" value="RFA38824.1"/>
    <property type="molecule type" value="Genomic_DNA"/>
</dbReference>
<dbReference type="OrthoDB" id="9783283at2"/>
<feature type="binding site" evidence="10">
    <location>
        <position position="172"/>
    </location>
    <ligand>
        <name>substrate</name>
    </ligand>
</feature>
<dbReference type="RefSeq" id="WP_116300845.1">
    <property type="nucleotide sequence ID" value="NZ_NFZV01000002.1"/>
</dbReference>
<keyword evidence="13" id="KW-1185">Reference proteome</keyword>
<dbReference type="InterPro" id="IPR043461">
    <property type="entry name" value="LpxH-like"/>
</dbReference>
<dbReference type="PANTHER" id="PTHR34990">
    <property type="entry name" value="UDP-2,3-DIACYLGLUCOSAMINE HYDROLASE-RELATED"/>
    <property type="match status" value="1"/>
</dbReference>
<feature type="binding site" evidence="10">
    <location>
        <position position="205"/>
    </location>
    <ligand>
        <name>Mn(2+)</name>
        <dbReference type="ChEBI" id="CHEBI:29035"/>
        <label>1</label>
    </ligand>
</feature>
<accession>A0A3E0X078</accession>
<dbReference type="InterPro" id="IPR029052">
    <property type="entry name" value="Metallo-depent_PP-like"/>
</dbReference>
<feature type="binding site" evidence="10">
    <location>
        <position position="50"/>
    </location>
    <ligand>
        <name>Mn(2+)</name>
        <dbReference type="ChEBI" id="CHEBI:29035"/>
        <label>2</label>
    </ligand>
</feature>
<evidence type="ECO:0000313" key="13">
    <source>
        <dbReference type="Proteomes" id="UP000256763"/>
    </source>
</evidence>
<dbReference type="InterPro" id="IPR010138">
    <property type="entry name" value="UDP-diacylglucosamine_Hdrlase"/>
</dbReference>
<evidence type="ECO:0000256" key="3">
    <source>
        <dbReference type="ARBA" id="ARBA00022519"/>
    </source>
</evidence>
<evidence type="ECO:0000256" key="1">
    <source>
        <dbReference type="ARBA" id="ARBA00022475"/>
    </source>
</evidence>
<evidence type="ECO:0000259" key="11">
    <source>
        <dbReference type="Pfam" id="PF00149"/>
    </source>
</evidence>
<evidence type="ECO:0000256" key="4">
    <source>
        <dbReference type="ARBA" id="ARBA00022556"/>
    </source>
</evidence>
<comment type="subcellular location">
    <subcellularLocation>
        <location evidence="10">Cell inner membrane</location>
        <topology evidence="10">Peripheral membrane protein</topology>
        <orientation evidence="10">Cytoplasmic side</orientation>
    </subcellularLocation>
</comment>
<dbReference type="GO" id="GO:0009245">
    <property type="term" value="P:lipid A biosynthetic process"/>
    <property type="evidence" value="ECO:0007669"/>
    <property type="project" value="UniProtKB-UniRule"/>
</dbReference>
<protein>
    <recommendedName>
        <fullName evidence="10">UDP-2,3-diacylglucosamine hydrolase</fullName>
        <ecNumber evidence="10">3.6.1.54</ecNumber>
    </recommendedName>
    <alternativeName>
        <fullName evidence="10">UDP-2,3-diacylglucosamine diphosphatase</fullName>
    </alternativeName>
</protein>
<evidence type="ECO:0000313" key="12">
    <source>
        <dbReference type="EMBL" id="RFA38824.1"/>
    </source>
</evidence>
<proteinExistence type="inferred from homology"/>
<keyword evidence="7 10" id="KW-0443">Lipid metabolism</keyword>
<keyword evidence="6 10" id="KW-0378">Hydrolase</keyword>
<feature type="binding site" evidence="10">
    <location>
        <position position="130"/>
    </location>
    <ligand>
        <name>substrate</name>
    </ligand>
</feature>
<feature type="binding site" evidence="10">
    <location>
        <position position="168"/>
    </location>
    <ligand>
        <name>substrate</name>
    </ligand>
</feature>
<dbReference type="GO" id="GO:0005737">
    <property type="term" value="C:cytoplasm"/>
    <property type="evidence" value="ECO:0007669"/>
    <property type="project" value="InterPro"/>
</dbReference>
<evidence type="ECO:0000256" key="9">
    <source>
        <dbReference type="ARBA" id="ARBA00023211"/>
    </source>
</evidence>
<feature type="domain" description="Calcineurin-like phosphoesterase" evidence="11">
    <location>
        <begin position="11"/>
        <end position="207"/>
    </location>
</feature>
<feature type="binding site" evidence="10">
    <location>
        <position position="203"/>
    </location>
    <ligand>
        <name>Mn(2+)</name>
        <dbReference type="ChEBI" id="CHEBI:29035"/>
        <label>2</label>
    </ligand>
</feature>
<evidence type="ECO:0000256" key="10">
    <source>
        <dbReference type="HAMAP-Rule" id="MF_00575"/>
    </source>
</evidence>
<name>A0A3E0X078_9GAMM</name>
<dbReference type="Proteomes" id="UP000256763">
    <property type="component" value="Unassembled WGS sequence"/>
</dbReference>
<keyword evidence="8 10" id="KW-0472">Membrane</keyword>
<dbReference type="PANTHER" id="PTHR34990:SF1">
    <property type="entry name" value="UDP-2,3-DIACYLGLUCOSAMINE HYDROLASE"/>
    <property type="match status" value="1"/>
</dbReference>
<dbReference type="GO" id="GO:0008758">
    <property type="term" value="F:UDP-2,3-diacylglucosamine hydrolase activity"/>
    <property type="evidence" value="ECO:0007669"/>
    <property type="project" value="UniProtKB-UniRule"/>
</dbReference>
<evidence type="ECO:0000256" key="6">
    <source>
        <dbReference type="ARBA" id="ARBA00022801"/>
    </source>
</evidence>
<feature type="binding site" evidence="10">
    <location>
        <position position="87"/>
    </location>
    <ligand>
        <name>Mn(2+)</name>
        <dbReference type="ChEBI" id="CHEBI:29035"/>
        <label>2</label>
    </ligand>
</feature>
<dbReference type="NCBIfam" id="NF003743">
    <property type="entry name" value="PRK05340.1"/>
    <property type="match status" value="1"/>
</dbReference>
<dbReference type="SUPFAM" id="SSF56300">
    <property type="entry name" value="Metallo-dependent phosphatases"/>
    <property type="match status" value="1"/>
</dbReference>
<dbReference type="GO" id="GO:0030145">
    <property type="term" value="F:manganese ion binding"/>
    <property type="evidence" value="ECO:0007669"/>
    <property type="project" value="UniProtKB-UniRule"/>
</dbReference>
<feature type="binding site" evidence="10">
    <location>
        <position position="50"/>
    </location>
    <ligand>
        <name>Mn(2+)</name>
        <dbReference type="ChEBI" id="CHEBI:29035"/>
        <label>1</label>
    </ligand>
</feature>
<keyword evidence="9 10" id="KW-0464">Manganese</keyword>
<comment type="catalytic activity">
    <reaction evidence="10">
        <text>UDP-2-N,3-O-bis[(3R)-3-hydroxytetradecanoyl]-alpha-D-glucosamine + H2O = 2-N,3-O-bis[(3R)-3-hydroxytetradecanoyl]-alpha-D-glucosaminyl 1-phosphate + UMP + 2 H(+)</text>
        <dbReference type="Rhea" id="RHEA:25213"/>
        <dbReference type="ChEBI" id="CHEBI:15377"/>
        <dbReference type="ChEBI" id="CHEBI:15378"/>
        <dbReference type="ChEBI" id="CHEBI:57865"/>
        <dbReference type="ChEBI" id="CHEBI:57957"/>
        <dbReference type="ChEBI" id="CHEBI:78847"/>
        <dbReference type="EC" id="3.6.1.54"/>
    </reaction>
</comment>
<feature type="binding site" evidence="10">
    <location>
        <position position="122"/>
    </location>
    <ligand>
        <name>Mn(2+)</name>
        <dbReference type="ChEBI" id="CHEBI:29035"/>
        <label>2</label>
    </ligand>
</feature>
<sequence>MTISHPASDKPVLFISDLHLDPSRPQLGALFLTLLEQARSQAAALYILGDLFEAWIGDDAVSGDEPPLQGMRALSASGVPLYIMRGNRDFLLGERFAELTGATLLEDPTVIDLHGEPTLLMHGDSLCIDDTEYQQFRAMVHNRQWQQNFLAKSIPERIAMAKAARTESSGRNASIDDYLMDVNQGAVEAAMREHGVHRLIHGHTHRPAVHDFELDGKAAQRIVLGDWYEQGSQLVCLNGKLALQDLPLPTFS</sequence>
<dbReference type="UniPathway" id="UPA00359">
    <property type="reaction ID" value="UER00480"/>
</dbReference>
<keyword evidence="1 10" id="KW-1003">Cell membrane</keyword>
<dbReference type="InterPro" id="IPR004843">
    <property type="entry name" value="Calcineurin-like_PHP"/>
</dbReference>
<dbReference type="NCBIfam" id="TIGR01854">
    <property type="entry name" value="lipid_A_lpxH"/>
    <property type="match status" value="1"/>
</dbReference>
<comment type="similarity">
    <text evidence="10">Belongs to the LpxH family.</text>
</comment>
<comment type="pathway">
    <text evidence="10">Glycolipid biosynthesis; lipid IV(A) biosynthesis; lipid IV(A) from (3R)-3-hydroxytetradecanoyl-[acyl-carrier-protein] and UDP-N-acetyl-alpha-D-glucosamine: step 4/6.</text>
</comment>
<comment type="caution">
    <text evidence="12">The sequence shown here is derived from an EMBL/GenBank/DDBJ whole genome shotgun (WGS) entry which is preliminary data.</text>
</comment>
<comment type="function">
    <text evidence="10">Hydrolyzes the pyrophosphate bond of UDP-2,3-diacylglucosamine to yield 2,3-diacylglucosamine 1-phosphate (lipid X) and UMP by catalyzing the attack of water at the alpha-P atom. Involved in the biosynthesis of lipid A, a phosphorylated glycolipid that anchors the lipopolysaccharide to the outer membrane of the cell.</text>
</comment>
<dbReference type="AlphaFoldDB" id="A0A3E0X078"/>
<dbReference type="EC" id="3.6.1.54" evidence="10"/>
<dbReference type="HAMAP" id="MF_00575">
    <property type="entry name" value="LpxH"/>
    <property type="match status" value="1"/>
</dbReference>
<gene>
    <name evidence="10" type="primary">lpxH</name>
    <name evidence="12" type="ORF">CAL65_02655</name>
</gene>
<organism evidence="12 13">
    <name type="scientific">Alkalilimnicola ehrlichii</name>
    <dbReference type="NCBI Taxonomy" id="351052"/>
    <lineage>
        <taxon>Bacteria</taxon>
        <taxon>Pseudomonadati</taxon>
        <taxon>Pseudomonadota</taxon>
        <taxon>Gammaproteobacteria</taxon>
        <taxon>Chromatiales</taxon>
        <taxon>Ectothiorhodospiraceae</taxon>
        <taxon>Alkalilimnicola</taxon>
    </lineage>
</organism>
<evidence type="ECO:0000256" key="7">
    <source>
        <dbReference type="ARBA" id="ARBA00023098"/>
    </source>
</evidence>
<keyword evidence="4 10" id="KW-0441">Lipid A biosynthesis</keyword>
<comment type="cofactor">
    <cofactor evidence="10">
        <name>Mn(2+)</name>
        <dbReference type="ChEBI" id="CHEBI:29035"/>
    </cofactor>
    <text evidence="10">Binds 2 Mn(2+) ions per subunit in a binuclear metal center.</text>
</comment>
<keyword evidence="3 10" id="KW-0997">Cell inner membrane</keyword>
<feature type="binding site" evidence="10">
    <location>
        <begin position="87"/>
        <end position="88"/>
    </location>
    <ligand>
        <name>substrate</name>
    </ligand>
</feature>
<evidence type="ECO:0000256" key="5">
    <source>
        <dbReference type="ARBA" id="ARBA00022723"/>
    </source>
</evidence>
<evidence type="ECO:0000256" key="2">
    <source>
        <dbReference type="ARBA" id="ARBA00022516"/>
    </source>
</evidence>
<dbReference type="GO" id="GO:0019897">
    <property type="term" value="C:extrinsic component of plasma membrane"/>
    <property type="evidence" value="ECO:0007669"/>
    <property type="project" value="UniProtKB-UniRule"/>
</dbReference>
<dbReference type="Gene3D" id="3.60.21.10">
    <property type="match status" value="1"/>
</dbReference>
<reference evidence="13" key="1">
    <citation type="submission" date="2017-05" db="EMBL/GenBank/DDBJ databases">
        <authorList>
            <person name="Sharma S."/>
            <person name="Sidhu C."/>
            <person name="Pinnaka A.K."/>
        </authorList>
    </citation>
    <scope>NUCLEOTIDE SEQUENCE [LARGE SCALE GENOMIC DNA]</scope>
    <source>
        <strain evidence="13">AK93</strain>
    </source>
</reference>
<feature type="binding site" evidence="10">
    <location>
        <position position="17"/>
    </location>
    <ligand>
        <name>Mn(2+)</name>
        <dbReference type="ChEBI" id="CHEBI:29035"/>
        <label>1</label>
    </ligand>
</feature>
<feature type="binding site" evidence="10">
    <location>
        <position position="203"/>
    </location>
    <ligand>
        <name>substrate</name>
    </ligand>
</feature>
<dbReference type="Pfam" id="PF00149">
    <property type="entry name" value="Metallophos"/>
    <property type="match status" value="1"/>
</dbReference>
<keyword evidence="5 10" id="KW-0479">Metal-binding</keyword>
<feature type="binding site" evidence="10">
    <location>
        <position position="19"/>
    </location>
    <ligand>
        <name>Mn(2+)</name>
        <dbReference type="ChEBI" id="CHEBI:29035"/>
        <label>1</label>
    </ligand>
</feature>